<evidence type="ECO:0000313" key="10">
    <source>
        <dbReference type="EMBL" id="KAH8489701.1"/>
    </source>
</evidence>
<dbReference type="Proteomes" id="UP000807159">
    <property type="component" value="Chromosome 14"/>
</dbReference>
<keyword evidence="11" id="KW-1185">Reference proteome</keyword>
<feature type="region of interest" description="Disordered" evidence="9">
    <location>
        <begin position="1"/>
        <end position="68"/>
    </location>
</feature>
<proteinExistence type="inferred from homology"/>
<evidence type="ECO:0000256" key="8">
    <source>
        <dbReference type="RuleBase" id="RU363111"/>
    </source>
</evidence>
<dbReference type="GO" id="GO:0015031">
    <property type="term" value="P:protein transport"/>
    <property type="evidence" value="ECO:0007669"/>
    <property type="project" value="UniProtKB-KW"/>
</dbReference>
<comment type="subcellular location">
    <subcellularLocation>
        <location evidence="1 8">Membrane</location>
        <topology evidence="1 8">Multi-pass membrane protein</topology>
    </subcellularLocation>
</comment>
<evidence type="ECO:0000256" key="3">
    <source>
        <dbReference type="ARBA" id="ARBA00022692"/>
    </source>
</evidence>
<comment type="similarity">
    <text evidence="7 8">Belongs to the SFT2 family.</text>
</comment>
<keyword evidence="6 8" id="KW-0472">Membrane</keyword>
<feature type="compositionally biased region" description="Basic residues" evidence="9">
    <location>
        <begin position="40"/>
        <end position="50"/>
    </location>
</feature>
<evidence type="ECO:0000256" key="9">
    <source>
        <dbReference type="SAM" id="MobiDB-lite"/>
    </source>
</evidence>
<evidence type="ECO:0000313" key="11">
    <source>
        <dbReference type="Proteomes" id="UP000807159"/>
    </source>
</evidence>
<feature type="compositionally biased region" description="Gly residues" evidence="9">
    <location>
        <begin position="1"/>
        <end position="10"/>
    </location>
</feature>
<feature type="transmembrane region" description="Helical" evidence="8">
    <location>
        <begin position="198"/>
        <end position="230"/>
    </location>
</feature>
<evidence type="ECO:0000256" key="4">
    <source>
        <dbReference type="ARBA" id="ARBA00022927"/>
    </source>
</evidence>
<feature type="transmembrane region" description="Helical" evidence="8">
    <location>
        <begin position="159"/>
        <end position="178"/>
    </location>
</feature>
<dbReference type="AlphaFoldDB" id="A0A8T2XC27"/>
<dbReference type="InterPro" id="IPR011691">
    <property type="entry name" value="Vesicle_transpt_SFT2"/>
</dbReference>
<keyword evidence="4 8" id="KW-0653">Protein transport</keyword>
<accession>A0A8T2XC27</accession>
<dbReference type="GO" id="GO:0016020">
    <property type="term" value="C:membrane"/>
    <property type="evidence" value="ECO:0007669"/>
    <property type="project" value="UniProtKB-SubCell"/>
</dbReference>
<dbReference type="InterPro" id="IPR007305">
    <property type="entry name" value="Vesicle_transpt_Got1/SFT2"/>
</dbReference>
<dbReference type="GO" id="GO:0005737">
    <property type="term" value="C:cytoplasm"/>
    <property type="evidence" value="ECO:0007669"/>
    <property type="project" value="UniProtKB-ARBA"/>
</dbReference>
<evidence type="ECO:0000256" key="6">
    <source>
        <dbReference type="ARBA" id="ARBA00023136"/>
    </source>
</evidence>
<comment type="caution">
    <text evidence="10">The sequence shown here is derived from an EMBL/GenBank/DDBJ whole genome shotgun (WGS) entry which is preliminary data.</text>
</comment>
<dbReference type="GO" id="GO:0016192">
    <property type="term" value="P:vesicle-mediated transport"/>
    <property type="evidence" value="ECO:0007669"/>
    <property type="project" value="InterPro"/>
</dbReference>
<dbReference type="PANTHER" id="PTHR23137">
    <property type="entry name" value="VESICLE TRANSPORT PROTEIN-RELATED"/>
    <property type="match status" value="1"/>
</dbReference>
<feature type="transmembrane region" description="Helical" evidence="8">
    <location>
        <begin position="128"/>
        <end position="153"/>
    </location>
</feature>
<evidence type="ECO:0000256" key="1">
    <source>
        <dbReference type="ARBA" id="ARBA00004141"/>
    </source>
</evidence>
<gene>
    <name evidence="10" type="ORF">H0E87_025068</name>
</gene>
<keyword evidence="2 8" id="KW-0813">Transport</keyword>
<keyword evidence="3 8" id="KW-0812">Transmembrane</keyword>
<dbReference type="PANTHER" id="PTHR23137:SF36">
    <property type="entry name" value="VESICLE TRANSPORT PROTEIN SFT2C"/>
    <property type="match status" value="1"/>
</dbReference>
<evidence type="ECO:0000256" key="7">
    <source>
        <dbReference type="ARBA" id="ARBA00025800"/>
    </source>
</evidence>
<dbReference type="GO" id="GO:0012505">
    <property type="term" value="C:endomembrane system"/>
    <property type="evidence" value="ECO:0007669"/>
    <property type="project" value="UniProtKB-ARBA"/>
</dbReference>
<comment type="caution">
    <text evidence="8">Lacks conserved residue(s) required for the propagation of feature annotation.</text>
</comment>
<keyword evidence="5 8" id="KW-1133">Transmembrane helix</keyword>
<organism evidence="10 11">
    <name type="scientific">Populus deltoides</name>
    <name type="common">Eastern poplar</name>
    <name type="synonym">Eastern cottonwood</name>
    <dbReference type="NCBI Taxonomy" id="3696"/>
    <lineage>
        <taxon>Eukaryota</taxon>
        <taxon>Viridiplantae</taxon>
        <taxon>Streptophyta</taxon>
        <taxon>Embryophyta</taxon>
        <taxon>Tracheophyta</taxon>
        <taxon>Spermatophyta</taxon>
        <taxon>Magnoliopsida</taxon>
        <taxon>eudicotyledons</taxon>
        <taxon>Gunneridae</taxon>
        <taxon>Pentapetalae</taxon>
        <taxon>rosids</taxon>
        <taxon>fabids</taxon>
        <taxon>Malpighiales</taxon>
        <taxon>Salicaceae</taxon>
        <taxon>Saliceae</taxon>
        <taxon>Populus</taxon>
    </lineage>
</organism>
<comment type="function">
    <text evidence="8">May be involved in fusion of retrograde transport vesicles derived from an endocytic compartment with the Golgi complex.</text>
</comment>
<dbReference type="EMBL" id="JACEGQ020000014">
    <property type="protein sequence ID" value="KAH8489701.1"/>
    <property type="molecule type" value="Genomic_DNA"/>
</dbReference>
<reference evidence="10" key="1">
    <citation type="journal article" date="2021" name="J. Hered.">
        <title>Genome Assembly of Salicaceae Populus deltoides (Eastern Cottonwood) I-69 Based on Nanopore Sequencing and Hi-C Technologies.</title>
        <authorList>
            <person name="Bai S."/>
            <person name="Wu H."/>
            <person name="Zhang J."/>
            <person name="Pan Z."/>
            <person name="Zhao W."/>
            <person name="Li Z."/>
            <person name="Tong C."/>
        </authorList>
    </citation>
    <scope>NUCLEOTIDE SEQUENCE</scope>
    <source>
        <tissue evidence="10">Leaf</tissue>
    </source>
</reference>
<dbReference type="Pfam" id="PF04178">
    <property type="entry name" value="Got1"/>
    <property type="match status" value="1"/>
</dbReference>
<evidence type="ECO:0000256" key="5">
    <source>
        <dbReference type="ARBA" id="ARBA00022989"/>
    </source>
</evidence>
<evidence type="ECO:0000256" key="2">
    <source>
        <dbReference type="ARBA" id="ARBA00022448"/>
    </source>
</evidence>
<protein>
    <recommendedName>
        <fullName evidence="8">Vesicle transport protein</fullName>
    </recommendedName>
</protein>
<sequence length="249" mass="27518">MDPNGGGGGAKSTIRSQILNLKERDSDLLSKPPSSFPVREKRKCRKQHNRGSREAQPSTTKNPPPPLPRLCYQIGTLTPLLRNPIPPLQFSISKPQSVPPATKVSKGVRDIPGSFQSSTINVPSGQSFVYFGILLAAGVFFVFIAFTMFLPVMVLVPQKFAICFTIGCALIVASFFALKGPKNQLAHMISKERLPFTLGFISTMVGTVYVSMVLHSYILSVLFSVLQFILDRLPALPFNAQEKFHRRNR</sequence>
<name>A0A8T2XC27_POPDE</name>